<gene>
    <name evidence="7" type="ORF">AMEX_G6157</name>
</gene>
<feature type="compositionally biased region" description="Basic and acidic residues" evidence="5">
    <location>
        <begin position="842"/>
        <end position="856"/>
    </location>
</feature>
<feature type="compositionally biased region" description="Polar residues" evidence="5">
    <location>
        <begin position="911"/>
        <end position="921"/>
    </location>
</feature>
<feature type="compositionally biased region" description="Basic and acidic residues" evidence="5">
    <location>
        <begin position="803"/>
        <end position="830"/>
    </location>
</feature>
<evidence type="ECO:0000256" key="5">
    <source>
        <dbReference type="SAM" id="MobiDB-lite"/>
    </source>
</evidence>
<dbReference type="EMBL" id="JAICCE010000004">
    <property type="protein sequence ID" value="KAG9278309.1"/>
    <property type="molecule type" value="Genomic_DNA"/>
</dbReference>
<accession>A0A8T2M2S0</accession>
<evidence type="ECO:0000313" key="8">
    <source>
        <dbReference type="Proteomes" id="UP000752171"/>
    </source>
</evidence>
<evidence type="ECO:0000313" key="7">
    <source>
        <dbReference type="EMBL" id="KAG9278309.1"/>
    </source>
</evidence>
<comment type="caution">
    <text evidence="7">The sequence shown here is derived from an EMBL/GenBank/DDBJ whole genome shotgun (WGS) entry which is preliminary data.</text>
</comment>
<keyword evidence="2 4" id="KW-0862">Zinc</keyword>
<feature type="compositionally biased region" description="Basic and acidic residues" evidence="5">
    <location>
        <begin position="631"/>
        <end position="652"/>
    </location>
</feature>
<sequence length="1356" mass="149134">MNSSLRRSQSLKNLPESRGSWVTVDGPPLDRRTNVSQLIQRYQSCTDLRDAGPAGGRLKQSVQFRTNPVQTNESPFNTSWKKSGYRPSSLSRSQSMEALSYRDLQGTDALRALFESKISLQQDYSSSPRISTVTPAWSNPRLNTTSSPRSSSLKRETPPARSSSLKRETPPARSSSLKRDTPPVRSSSLKHTNPPAWSSPRLSASASAQSSPRLSATLSNRSGPQNHATPSARSNHTTPVRAETGSRREGTQGRTVTPDRKDSGHETWRTRVPGSVDIRTVLSSDRVYSSASISSVKTRSALYMSKVGAEEAFRSSTQTVMCYACETPVYPMERIVADEHVLHTSCFCCKHCRTKLSLHNYSSLYGEFYCVSHYQQLFKRKGNYDEGFGFRQHKDSWIPKTESPKTESSISPASKQESVSVDSSVRSPTEVLNLQSRNVNPENGPRNKLSFNWPPEKRKTKPSADQNMIDSFSSRNVYNKSMVQSGQYEVDKAVRLSPAKPKKLKLPSPTRASTGAALQSEFTSKFHFEGLKPNTTESSLLNKISGEHPRGREENHFNDIDSGGKQGSAIQTKRTVHFASPLCSKEGEGIVLSNAKEDLESDNCIKATSSSSTALDGKITVSLVEKVGNVENDRRDQVNPETKEVLESDKSNKAISSGSTALKDEITVSQVENVTNMENDGKVTVSPEFQSEEAQMVCDDSSKHLDSADDLKQKKNISQLEEVQEVTLFKPSEPSKPSEPATTSPDDTKNEEKEGTDSKSQSIAANTEEQTAKKDNSKKSIVKKGSFSKGRSPLTRLFSSGPKENETTEDKVNQSEQETESKKPPNESKPRNLLSKLFQSSSEKDSESKKTQESKTRMLPVEMGVEELKTLKVEENPEMSLPTGGDTFENLSANNNKEETAVLTSREMSHQIDQQELSSTLVPPETTEMSGIFSPQETISDDSHDVSTFQTLIYDPSLNLPEHGPVLDAMETLKKEASIEEHSSETAFNQEHLLSGATHGEPLQIATFAEPKELNMAMDLDVEQPQQDLNTEFSVNEINNSMPSKEPTIFAVEENPFKPEDTSVDKILPTASEQTQSQNNPFDAGLGTEPSQNPEGSVQPPSNDMFDLFSLNSEPSTQMDNSVPFEQKVPEQSTQGEAFDIFGSEPGTLWNTVSKSASECEPLTQIDNLVPFEQKDSKESAQGEAFDIFGSEPGMLWKTDSKSATESETSTQIDNSVPQEQKDSKQSAQEEPFDIFSSDPGTQWNTVPKSGPEKELSQASEVLNPFGFDNDPFSTGGGNTSDPFSDPLQNDLFGNPVVLSTFTVEPIKLSSGSDDLALLENSVSPDDMFSSSFTEAPAPNKPTGNNSDDWMSDFLG</sequence>
<evidence type="ECO:0000256" key="1">
    <source>
        <dbReference type="ARBA" id="ARBA00022723"/>
    </source>
</evidence>
<dbReference type="SMART" id="SM00132">
    <property type="entry name" value="LIM"/>
    <property type="match status" value="1"/>
</dbReference>
<feature type="compositionally biased region" description="Polar residues" evidence="5">
    <location>
        <begin position="124"/>
        <end position="151"/>
    </location>
</feature>
<feature type="compositionally biased region" description="Polar residues" evidence="5">
    <location>
        <begin position="200"/>
        <end position="238"/>
    </location>
</feature>
<feature type="compositionally biased region" description="Polar residues" evidence="5">
    <location>
        <begin position="1"/>
        <end position="12"/>
    </location>
</feature>
<dbReference type="PANTHER" id="PTHR24206">
    <property type="entry name" value="OS06G0237300 PROTEIN"/>
    <property type="match status" value="1"/>
</dbReference>
<name>A0A8T2M2S0_ASTMX</name>
<dbReference type="InterPro" id="IPR001781">
    <property type="entry name" value="Znf_LIM"/>
</dbReference>
<feature type="compositionally biased region" description="Polar residues" evidence="5">
    <location>
        <begin position="406"/>
        <end position="441"/>
    </location>
</feature>
<dbReference type="Proteomes" id="UP000752171">
    <property type="component" value="Unassembled WGS sequence"/>
</dbReference>
<feature type="compositionally biased region" description="Polar residues" evidence="5">
    <location>
        <begin position="758"/>
        <end position="769"/>
    </location>
</feature>
<feature type="compositionally biased region" description="Basic and acidic residues" evidence="5">
    <location>
        <begin position="244"/>
        <end position="269"/>
    </location>
</feature>
<dbReference type="OrthoDB" id="25654at2759"/>
<dbReference type="SUPFAM" id="SSF57716">
    <property type="entry name" value="Glucocorticoid receptor-like (DNA-binding domain)"/>
    <property type="match status" value="2"/>
</dbReference>
<dbReference type="CDD" id="cd09442">
    <property type="entry name" value="LIM_Eplin_like"/>
    <property type="match status" value="1"/>
</dbReference>
<evidence type="ECO:0000259" key="6">
    <source>
        <dbReference type="PROSITE" id="PS50023"/>
    </source>
</evidence>
<feature type="region of interest" description="Disordered" evidence="5">
    <location>
        <begin position="1324"/>
        <end position="1356"/>
    </location>
</feature>
<dbReference type="Gene3D" id="2.10.110.10">
    <property type="entry name" value="Cysteine Rich Protein"/>
    <property type="match status" value="1"/>
</dbReference>
<feature type="compositionally biased region" description="Basic and acidic residues" evidence="5">
    <location>
        <begin position="700"/>
        <end position="713"/>
    </location>
</feature>
<feature type="region of interest" description="Disordered" evidence="5">
    <location>
        <begin position="1174"/>
        <end position="1289"/>
    </location>
</feature>
<feature type="region of interest" description="Disordered" evidence="5">
    <location>
        <begin position="124"/>
        <end position="271"/>
    </location>
</feature>
<protein>
    <recommendedName>
        <fullName evidence="6">LIM zinc-binding domain-containing protein</fullName>
    </recommendedName>
</protein>
<keyword evidence="1 4" id="KW-0479">Metal-binding</keyword>
<evidence type="ECO:0000256" key="4">
    <source>
        <dbReference type="PROSITE-ProRule" id="PRU00125"/>
    </source>
</evidence>
<keyword evidence="3 4" id="KW-0440">LIM domain</keyword>
<feature type="compositionally biased region" description="Polar residues" evidence="5">
    <location>
        <begin position="1089"/>
        <end position="1102"/>
    </location>
</feature>
<feature type="region of interest" description="Disordered" evidence="5">
    <location>
        <begin position="631"/>
        <end position="921"/>
    </location>
</feature>
<feature type="compositionally biased region" description="Basic and acidic residues" evidence="5">
    <location>
        <begin position="746"/>
        <end position="757"/>
    </location>
</feature>
<evidence type="ECO:0000256" key="3">
    <source>
        <dbReference type="ARBA" id="ARBA00023038"/>
    </source>
</evidence>
<feature type="region of interest" description="Disordered" evidence="5">
    <location>
        <begin position="68"/>
        <end position="91"/>
    </location>
</feature>
<feature type="region of interest" description="Disordered" evidence="5">
    <location>
        <begin position="399"/>
        <end position="469"/>
    </location>
</feature>
<feature type="compositionally biased region" description="Polar residues" evidence="5">
    <location>
        <begin position="1239"/>
        <end position="1248"/>
    </location>
</feature>
<feature type="region of interest" description="Disordered" evidence="5">
    <location>
        <begin position="1"/>
        <end position="30"/>
    </location>
</feature>
<evidence type="ECO:0000256" key="2">
    <source>
        <dbReference type="ARBA" id="ARBA00022833"/>
    </source>
</evidence>
<feature type="region of interest" description="Disordered" evidence="5">
    <location>
        <begin position="1073"/>
        <end position="1104"/>
    </location>
</feature>
<feature type="compositionally biased region" description="Basic and acidic residues" evidence="5">
    <location>
        <begin position="545"/>
        <end position="559"/>
    </location>
</feature>
<dbReference type="Pfam" id="PF00412">
    <property type="entry name" value="LIM"/>
    <property type="match status" value="1"/>
</dbReference>
<feature type="compositionally biased region" description="Polar residues" evidence="5">
    <location>
        <begin position="667"/>
        <end position="678"/>
    </location>
</feature>
<feature type="compositionally biased region" description="Polar residues" evidence="5">
    <location>
        <begin position="1206"/>
        <end position="1219"/>
    </location>
</feature>
<organism evidence="7 8">
    <name type="scientific">Astyanax mexicanus</name>
    <name type="common">Blind cave fish</name>
    <name type="synonym">Astyanax fasciatus mexicanus</name>
    <dbReference type="NCBI Taxonomy" id="7994"/>
    <lineage>
        <taxon>Eukaryota</taxon>
        <taxon>Metazoa</taxon>
        <taxon>Chordata</taxon>
        <taxon>Craniata</taxon>
        <taxon>Vertebrata</taxon>
        <taxon>Euteleostomi</taxon>
        <taxon>Actinopterygii</taxon>
        <taxon>Neopterygii</taxon>
        <taxon>Teleostei</taxon>
        <taxon>Ostariophysi</taxon>
        <taxon>Characiformes</taxon>
        <taxon>Characoidei</taxon>
        <taxon>Acestrorhamphidae</taxon>
        <taxon>Acestrorhamphinae</taxon>
        <taxon>Astyanax</taxon>
    </lineage>
</organism>
<feature type="region of interest" description="Disordered" evidence="5">
    <location>
        <begin position="536"/>
        <end position="570"/>
    </location>
</feature>
<feature type="compositionally biased region" description="Polar residues" evidence="5">
    <location>
        <begin position="1324"/>
        <end position="1334"/>
    </location>
</feature>
<dbReference type="PROSITE" id="PS50023">
    <property type="entry name" value="LIM_DOMAIN_2"/>
    <property type="match status" value="1"/>
</dbReference>
<proteinExistence type="predicted"/>
<reference evidence="7 8" key="1">
    <citation type="submission" date="2021-07" db="EMBL/GenBank/DDBJ databases">
        <authorList>
            <person name="Imarazene B."/>
            <person name="Zahm M."/>
            <person name="Klopp C."/>
            <person name="Cabau C."/>
            <person name="Beille S."/>
            <person name="Jouanno E."/>
            <person name="Castinel A."/>
            <person name="Lluch J."/>
            <person name="Gil L."/>
            <person name="Kuchtly C."/>
            <person name="Lopez Roques C."/>
            <person name="Donnadieu C."/>
            <person name="Parrinello H."/>
            <person name="Journot L."/>
            <person name="Du K."/>
            <person name="Schartl M."/>
            <person name="Retaux S."/>
            <person name="Guiguen Y."/>
        </authorList>
    </citation>
    <scope>NUCLEOTIDE SEQUENCE [LARGE SCALE GENOMIC DNA]</scope>
    <source>
        <strain evidence="7">Pach_M1</strain>
        <tissue evidence="7">Testis</tissue>
    </source>
</reference>
<dbReference type="GO" id="GO:0046872">
    <property type="term" value="F:metal ion binding"/>
    <property type="evidence" value="ECO:0007669"/>
    <property type="project" value="UniProtKB-KW"/>
</dbReference>
<feature type="compositionally biased region" description="Basic and acidic residues" evidence="5">
    <location>
        <begin position="866"/>
        <end position="875"/>
    </location>
</feature>
<feature type="domain" description="LIM zinc-binding" evidence="6">
    <location>
        <begin position="320"/>
        <end position="380"/>
    </location>
</feature>